<feature type="region of interest" description="Disordered" evidence="1">
    <location>
        <begin position="1"/>
        <end position="20"/>
    </location>
</feature>
<dbReference type="EMBL" id="DUZY01000005">
    <property type="protein sequence ID" value="DAD40988.1"/>
    <property type="molecule type" value="Genomic_DNA"/>
</dbReference>
<comment type="caution">
    <text evidence="2">The sequence shown here is derived from an EMBL/GenBank/DDBJ whole genome shotgun (WGS) entry which is preliminary data.</text>
</comment>
<name>A0A822ZH45_NELNU</name>
<evidence type="ECO:0000313" key="2">
    <source>
        <dbReference type="EMBL" id="DAD40988.1"/>
    </source>
</evidence>
<feature type="region of interest" description="Disordered" evidence="1">
    <location>
        <begin position="47"/>
        <end position="100"/>
    </location>
</feature>
<evidence type="ECO:0000256" key="1">
    <source>
        <dbReference type="SAM" id="MobiDB-lite"/>
    </source>
</evidence>
<proteinExistence type="predicted"/>
<accession>A0A822ZH45</accession>
<evidence type="ECO:0000313" key="3">
    <source>
        <dbReference type="Proteomes" id="UP000607653"/>
    </source>
</evidence>
<dbReference type="Proteomes" id="UP000607653">
    <property type="component" value="Unassembled WGS sequence"/>
</dbReference>
<dbReference type="AlphaFoldDB" id="A0A822ZH45"/>
<protein>
    <submittedName>
        <fullName evidence="2">Uncharacterized protein</fullName>
    </submittedName>
</protein>
<keyword evidence="3" id="KW-1185">Reference proteome</keyword>
<organism evidence="2 3">
    <name type="scientific">Nelumbo nucifera</name>
    <name type="common">Sacred lotus</name>
    <dbReference type="NCBI Taxonomy" id="4432"/>
    <lineage>
        <taxon>Eukaryota</taxon>
        <taxon>Viridiplantae</taxon>
        <taxon>Streptophyta</taxon>
        <taxon>Embryophyta</taxon>
        <taxon>Tracheophyta</taxon>
        <taxon>Spermatophyta</taxon>
        <taxon>Magnoliopsida</taxon>
        <taxon>Proteales</taxon>
        <taxon>Nelumbonaceae</taxon>
        <taxon>Nelumbo</taxon>
    </lineage>
</organism>
<reference evidence="2 3" key="1">
    <citation type="journal article" date="2020" name="Mol. Biol. Evol.">
        <title>Distinct Expression and Methylation Patterns for Genes with Different Fates following a Single Whole-Genome Duplication in Flowering Plants.</title>
        <authorList>
            <person name="Shi T."/>
            <person name="Rahmani R.S."/>
            <person name="Gugger P.F."/>
            <person name="Wang M."/>
            <person name="Li H."/>
            <person name="Zhang Y."/>
            <person name="Li Z."/>
            <person name="Wang Q."/>
            <person name="Van de Peer Y."/>
            <person name="Marchal K."/>
            <person name="Chen J."/>
        </authorList>
    </citation>
    <scope>NUCLEOTIDE SEQUENCE [LARGE SCALE GENOMIC DNA]</scope>
    <source>
        <tissue evidence="2">Leaf</tissue>
    </source>
</reference>
<gene>
    <name evidence="2" type="ORF">HUJ06_015311</name>
</gene>
<sequence length="153" mass="16617">MDASSKASSTSPVTIPSSLTPKTFSRLATRNSTSSYCLQHPWKFSARHTPHAPPSLPSSATHLPSAWVALPPPPHHSFKKGRGRASSDYLGDDEEENNNTVVVGASKKLWREGHEMFGYGGSRGKTRSFGQLEKKLEIRSRATILSDLCGPGE</sequence>